<dbReference type="EMBL" id="BAAADJ010000006">
    <property type="protein sequence ID" value="GAA0319159.1"/>
    <property type="molecule type" value="Genomic_DNA"/>
</dbReference>
<comment type="caution">
    <text evidence="1">The sequence shown here is derived from an EMBL/GenBank/DDBJ whole genome shotgun (WGS) entry which is preliminary data.</text>
</comment>
<gene>
    <name evidence="1" type="ORF">GCM10008967_07110</name>
</gene>
<keyword evidence="2" id="KW-1185">Reference proteome</keyword>
<evidence type="ECO:0008006" key="3">
    <source>
        <dbReference type="Google" id="ProtNLM"/>
    </source>
</evidence>
<evidence type="ECO:0000313" key="2">
    <source>
        <dbReference type="Proteomes" id="UP001500782"/>
    </source>
</evidence>
<accession>A0ABN0VWP7</accession>
<protein>
    <recommendedName>
        <fullName evidence="3">rRNA biogenesis protein rrp5</fullName>
    </recommendedName>
</protein>
<reference evidence="1 2" key="1">
    <citation type="journal article" date="2019" name="Int. J. Syst. Evol. Microbiol.">
        <title>The Global Catalogue of Microorganisms (GCM) 10K type strain sequencing project: providing services to taxonomists for standard genome sequencing and annotation.</title>
        <authorList>
            <consortium name="The Broad Institute Genomics Platform"/>
            <consortium name="The Broad Institute Genome Sequencing Center for Infectious Disease"/>
            <person name="Wu L."/>
            <person name="Ma J."/>
        </authorList>
    </citation>
    <scope>NUCLEOTIDE SEQUENCE [LARGE SCALE GENOMIC DNA]</scope>
    <source>
        <strain evidence="1 2">JCM 9731</strain>
    </source>
</reference>
<proteinExistence type="predicted"/>
<sequence length="102" mass="10871">MKIEIDVKGLDNIVSAINSLANVLSNTSLPTEINSVKEVAPAKEDEKENTKPKAIQNVTNLEKVRAKLAALSQDGKQAEVKALITEFGAKKLSDIPAGRMGA</sequence>
<dbReference type="RefSeq" id="WP_343796436.1">
    <property type="nucleotide sequence ID" value="NZ_BAAADJ010000006.1"/>
</dbReference>
<dbReference type="Proteomes" id="UP001500782">
    <property type="component" value="Unassembled WGS sequence"/>
</dbReference>
<name>A0ABN0VWP7_9BACI</name>
<evidence type="ECO:0000313" key="1">
    <source>
        <dbReference type="EMBL" id="GAA0319159.1"/>
    </source>
</evidence>
<organism evidence="1 2">
    <name type="scientific">Bacillus carboniphilus</name>
    <dbReference type="NCBI Taxonomy" id="86663"/>
    <lineage>
        <taxon>Bacteria</taxon>
        <taxon>Bacillati</taxon>
        <taxon>Bacillota</taxon>
        <taxon>Bacilli</taxon>
        <taxon>Bacillales</taxon>
        <taxon>Bacillaceae</taxon>
        <taxon>Bacillus</taxon>
    </lineage>
</organism>